<organism evidence="2 3">
    <name type="scientific">Lithocarpus litseifolius</name>
    <dbReference type="NCBI Taxonomy" id="425828"/>
    <lineage>
        <taxon>Eukaryota</taxon>
        <taxon>Viridiplantae</taxon>
        <taxon>Streptophyta</taxon>
        <taxon>Embryophyta</taxon>
        <taxon>Tracheophyta</taxon>
        <taxon>Spermatophyta</taxon>
        <taxon>Magnoliopsida</taxon>
        <taxon>eudicotyledons</taxon>
        <taxon>Gunneridae</taxon>
        <taxon>Pentapetalae</taxon>
        <taxon>rosids</taxon>
        <taxon>fabids</taxon>
        <taxon>Fagales</taxon>
        <taxon>Fagaceae</taxon>
        <taxon>Lithocarpus</taxon>
    </lineage>
</organism>
<sequence>MEAVLNLVERLVTPNMNHQLLQPYIPEEIKRALFKMHPSKSPGPDEDVDEEEDLVESKFEKMDEQDDFHTTYAKLYKVLEKYEKLYKLATKKLSDVELKRSVCGFAETSRGAVARVAQNSDDRPVVEVGIWSDTGGGGGGVGETKLMILSWEKNR</sequence>
<dbReference type="EMBL" id="JAZDWU010000004">
    <property type="protein sequence ID" value="KAL0006111.1"/>
    <property type="molecule type" value="Genomic_DNA"/>
</dbReference>
<dbReference type="AlphaFoldDB" id="A0AAW2DBR4"/>
<evidence type="ECO:0000256" key="1">
    <source>
        <dbReference type="SAM" id="MobiDB-lite"/>
    </source>
</evidence>
<gene>
    <name evidence="2" type="ORF">SO802_013672</name>
</gene>
<dbReference type="Proteomes" id="UP001459277">
    <property type="component" value="Unassembled WGS sequence"/>
</dbReference>
<evidence type="ECO:0000313" key="2">
    <source>
        <dbReference type="EMBL" id="KAL0006111.1"/>
    </source>
</evidence>
<accession>A0AAW2DBR4</accession>
<comment type="caution">
    <text evidence="2">The sequence shown here is derived from an EMBL/GenBank/DDBJ whole genome shotgun (WGS) entry which is preliminary data.</text>
</comment>
<feature type="region of interest" description="Disordered" evidence="1">
    <location>
        <begin position="37"/>
        <end position="60"/>
    </location>
</feature>
<keyword evidence="3" id="KW-1185">Reference proteome</keyword>
<protein>
    <submittedName>
        <fullName evidence="2">Uncharacterized protein</fullName>
    </submittedName>
</protein>
<name>A0AAW2DBR4_9ROSI</name>
<feature type="compositionally biased region" description="Acidic residues" evidence="1">
    <location>
        <begin position="44"/>
        <end position="54"/>
    </location>
</feature>
<reference evidence="2 3" key="1">
    <citation type="submission" date="2024-01" db="EMBL/GenBank/DDBJ databases">
        <title>A telomere-to-telomere, gap-free genome of sweet tea (Lithocarpus litseifolius).</title>
        <authorList>
            <person name="Zhou J."/>
        </authorList>
    </citation>
    <scope>NUCLEOTIDE SEQUENCE [LARGE SCALE GENOMIC DNA]</scope>
    <source>
        <strain evidence="2">Zhou-2022a</strain>
        <tissue evidence="2">Leaf</tissue>
    </source>
</reference>
<evidence type="ECO:0000313" key="3">
    <source>
        <dbReference type="Proteomes" id="UP001459277"/>
    </source>
</evidence>
<proteinExistence type="predicted"/>